<keyword evidence="3" id="KW-1185">Reference proteome</keyword>
<proteinExistence type="predicted"/>
<accession>A0AAN9H7C6</accession>
<organism evidence="2 3">
    <name type="scientific">Phoxinus phoxinus</name>
    <name type="common">Eurasian minnow</name>
    <dbReference type="NCBI Taxonomy" id="58324"/>
    <lineage>
        <taxon>Eukaryota</taxon>
        <taxon>Metazoa</taxon>
        <taxon>Chordata</taxon>
        <taxon>Craniata</taxon>
        <taxon>Vertebrata</taxon>
        <taxon>Euteleostomi</taxon>
        <taxon>Actinopterygii</taxon>
        <taxon>Neopterygii</taxon>
        <taxon>Teleostei</taxon>
        <taxon>Ostariophysi</taxon>
        <taxon>Cypriniformes</taxon>
        <taxon>Leuciscidae</taxon>
        <taxon>Phoxininae</taxon>
        <taxon>Phoxinus</taxon>
    </lineage>
</organism>
<name>A0AAN9H7C6_9TELE</name>
<evidence type="ECO:0000313" key="2">
    <source>
        <dbReference type="EMBL" id="KAK7157160.1"/>
    </source>
</evidence>
<reference evidence="2 3" key="1">
    <citation type="submission" date="2024-02" db="EMBL/GenBank/DDBJ databases">
        <title>Chromosome-level genome assembly of the Eurasian Minnow (Phoxinus phoxinus).</title>
        <authorList>
            <person name="Oriowo T.O."/>
            <person name="Martin S."/>
            <person name="Stange M."/>
            <person name="Chrysostomakis Y."/>
            <person name="Brown T."/>
            <person name="Winkler S."/>
            <person name="Kukowka S."/>
            <person name="Myers E.W."/>
            <person name="Bohne A."/>
        </authorList>
    </citation>
    <scope>NUCLEOTIDE SEQUENCE [LARGE SCALE GENOMIC DNA]</scope>
    <source>
        <strain evidence="2">ZFMK-TIS-60720</strain>
        <tissue evidence="2">Whole Organism</tissue>
    </source>
</reference>
<feature type="region of interest" description="Disordered" evidence="1">
    <location>
        <begin position="30"/>
        <end position="54"/>
    </location>
</feature>
<evidence type="ECO:0000313" key="3">
    <source>
        <dbReference type="Proteomes" id="UP001364617"/>
    </source>
</evidence>
<protein>
    <submittedName>
        <fullName evidence="2">Uncharacterized protein</fullName>
    </submittedName>
</protein>
<dbReference type="AlphaFoldDB" id="A0AAN9H7C6"/>
<sequence length="171" mass="19573">MEDVPQSGLTFETKRHQHFTQLPFITKRTRTVQRLTSTSSDKETDELGNQSVLQPKSPQYSHELCDIQRGYEFIDLTNRIPPLHNNIFETLVDDDKEDTVEWNEGDELGQTDEDQASVQTWNLNENIILNAELNEAETVVPSPLSSNPVQLVRVKNIACHVEALYIIDHQS</sequence>
<evidence type="ECO:0000256" key="1">
    <source>
        <dbReference type="SAM" id="MobiDB-lite"/>
    </source>
</evidence>
<gene>
    <name evidence="2" type="ORF">R3I93_008589</name>
</gene>
<comment type="caution">
    <text evidence="2">The sequence shown here is derived from an EMBL/GenBank/DDBJ whole genome shotgun (WGS) entry which is preliminary data.</text>
</comment>
<dbReference type="Proteomes" id="UP001364617">
    <property type="component" value="Unassembled WGS sequence"/>
</dbReference>
<dbReference type="EMBL" id="JAYKXH010000009">
    <property type="protein sequence ID" value="KAK7157160.1"/>
    <property type="molecule type" value="Genomic_DNA"/>
</dbReference>